<dbReference type="EMBL" id="SRLO01000082">
    <property type="protein sequence ID" value="TNN77513.1"/>
    <property type="molecule type" value="Genomic_DNA"/>
</dbReference>
<comment type="caution">
    <text evidence="1">The sequence shown here is derived from an EMBL/GenBank/DDBJ whole genome shotgun (WGS) entry which is preliminary data.</text>
</comment>
<evidence type="ECO:0000313" key="2">
    <source>
        <dbReference type="Proteomes" id="UP000314294"/>
    </source>
</evidence>
<sequence>MAKICNTGPQSKQHETSNGDIILTSMILMKRGNTGFLLTAISGTLGNTSGTIMGVRAVIWEPALSPPSCPEKPAPLARETPTRIHRCGVTVSLQPAVIAALIGMFEKDRGEWSQLGAEVPVRPGRLVLVLNAPDQFSFLCRCRAARIILAQVAISGAFCYYSISNVLNVMHPGRQRLGHLSSWNALKAVPGCLVFLIPFFLPSLEEALGADLRASRDPSNLCSQVLGLIPGERRVADNWGVQPPSEELTDLASSGDLFWTHRRELYPRKTRLFAHVNFAPQSAAQQRLRPHKLLQREEHPLHLLSAQTDSSLLQVEANLTHIREGGGFHLIKTTERITRSTHSGGVCCQYQFLLLLLLLSWLSEQLALLLRQQLSRCGLCERVKDRRVLVAGFRRCGIYPLDPMAIEWSWVLSSGPWDLLISSTKPIGIFL</sequence>
<reference evidence="1 2" key="1">
    <citation type="submission" date="2019-03" db="EMBL/GenBank/DDBJ databases">
        <title>First draft genome of Liparis tanakae, snailfish: a comprehensive survey of snailfish specific genes.</title>
        <authorList>
            <person name="Kim W."/>
            <person name="Song I."/>
            <person name="Jeong J.-H."/>
            <person name="Kim D."/>
            <person name="Kim S."/>
            <person name="Ryu S."/>
            <person name="Song J.Y."/>
            <person name="Lee S.K."/>
        </authorList>
    </citation>
    <scope>NUCLEOTIDE SEQUENCE [LARGE SCALE GENOMIC DNA]</scope>
    <source>
        <tissue evidence="1">Muscle</tissue>
    </source>
</reference>
<gene>
    <name evidence="1" type="ORF">EYF80_012327</name>
</gene>
<organism evidence="1 2">
    <name type="scientific">Liparis tanakae</name>
    <name type="common">Tanaka's snailfish</name>
    <dbReference type="NCBI Taxonomy" id="230148"/>
    <lineage>
        <taxon>Eukaryota</taxon>
        <taxon>Metazoa</taxon>
        <taxon>Chordata</taxon>
        <taxon>Craniata</taxon>
        <taxon>Vertebrata</taxon>
        <taxon>Euteleostomi</taxon>
        <taxon>Actinopterygii</taxon>
        <taxon>Neopterygii</taxon>
        <taxon>Teleostei</taxon>
        <taxon>Neoteleostei</taxon>
        <taxon>Acanthomorphata</taxon>
        <taxon>Eupercaria</taxon>
        <taxon>Perciformes</taxon>
        <taxon>Cottioidei</taxon>
        <taxon>Cottales</taxon>
        <taxon>Liparidae</taxon>
        <taxon>Liparis</taxon>
    </lineage>
</organism>
<evidence type="ECO:0000313" key="1">
    <source>
        <dbReference type="EMBL" id="TNN77513.1"/>
    </source>
</evidence>
<protein>
    <submittedName>
        <fullName evidence="1">Uncharacterized protein</fullName>
    </submittedName>
</protein>
<proteinExistence type="predicted"/>
<dbReference type="Proteomes" id="UP000314294">
    <property type="component" value="Unassembled WGS sequence"/>
</dbReference>
<dbReference type="AlphaFoldDB" id="A0A4Z2IK26"/>
<name>A0A4Z2IK26_9TELE</name>
<accession>A0A4Z2IK26</accession>
<keyword evidence="2" id="KW-1185">Reference proteome</keyword>